<keyword evidence="3" id="KW-1185">Reference proteome</keyword>
<evidence type="ECO:0000259" key="1">
    <source>
        <dbReference type="Pfam" id="PF00669"/>
    </source>
</evidence>
<dbReference type="Gene3D" id="1.20.1330.10">
    <property type="entry name" value="f41 fragment of flagellin, N-terminal domain"/>
    <property type="match status" value="1"/>
</dbReference>
<dbReference type="Proteomes" id="UP000245263">
    <property type="component" value="Chromosome 1"/>
</dbReference>
<dbReference type="InterPro" id="IPR001029">
    <property type="entry name" value="Flagellin_N"/>
</dbReference>
<dbReference type="PRINTS" id="PR00207">
    <property type="entry name" value="FLAGELLIN"/>
</dbReference>
<dbReference type="EMBL" id="AP025028">
    <property type="protein sequence ID" value="BDA77973.1"/>
    <property type="molecule type" value="Genomic_DNA"/>
</dbReference>
<feature type="domain" description="Flagellin N-terminal" evidence="1">
    <location>
        <begin position="106"/>
        <end position="170"/>
    </location>
</feature>
<protein>
    <recommendedName>
        <fullName evidence="1">Flagellin N-terminal domain-containing protein</fullName>
    </recommendedName>
</protein>
<proteinExistence type="predicted"/>
<organism evidence="2 3">
    <name type="scientific">Leptospira kobayashii</name>
    <dbReference type="NCBI Taxonomy" id="1917830"/>
    <lineage>
        <taxon>Bacteria</taxon>
        <taxon>Pseudomonadati</taxon>
        <taxon>Spirochaetota</taxon>
        <taxon>Spirochaetia</taxon>
        <taxon>Leptospirales</taxon>
        <taxon>Leptospiraceae</taxon>
        <taxon>Leptospira</taxon>
    </lineage>
</organism>
<gene>
    <name evidence="2" type="ORF">LPTSP3_g09030</name>
</gene>
<dbReference type="Pfam" id="PF00669">
    <property type="entry name" value="Flagellin_N"/>
    <property type="match status" value="1"/>
</dbReference>
<dbReference type="RefSeq" id="WP_109018650.1">
    <property type="nucleotide sequence ID" value="NZ_AP025028.1"/>
</dbReference>
<sequence>MKLDKNPFRPFTAENYRLLFRQVEKIRFELRNFDWDGVSSKRISKERFWIRTSTSSYGVDGFYPENKMHLQALDSRLKFMSETMSRLEKLHLENSVSNTFQKQNLLLKTALIYLDSLAKITDRMRDLTLNDLKPPPDNETSEIEIFELTDEIDRIASQAEFNRMNLFQGDFATSSRTASMWFIAKNFNDKRRIFIATMTARSLGLRALDGGNLTLSSPGETVKILDTAIAKINRERSNLNRYLQDL</sequence>
<evidence type="ECO:0000313" key="3">
    <source>
        <dbReference type="Proteomes" id="UP000245263"/>
    </source>
</evidence>
<dbReference type="SUPFAM" id="SSF64518">
    <property type="entry name" value="Phase 1 flagellin"/>
    <property type="match status" value="1"/>
</dbReference>
<accession>A0ABN6KEG2</accession>
<name>A0ABN6KEG2_9LEPT</name>
<evidence type="ECO:0000313" key="2">
    <source>
        <dbReference type="EMBL" id="BDA77973.1"/>
    </source>
</evidence>
<reference evidence="2 3" key="1">
    <citation type="submission" date="2021-08" db="EMBL/GenBank/DDBJ databases">
        <title>Complete genome sequence of Leptospira kobayashii strain E30.</title>
        <authorList>
            <person name="Nakao R."/>
            <person name="Nakamura S."/>
            <person name="Masuzawa T."/>
            <person name="Koizumi N."/>
        </authorList>
    </citation>
    <scope>NUCLEOTIDE SEQUENCE [LARGE SCALE GENOMIC DNA]</scope>
    <source>
        <strain evidence="2 3">E30</strain>
    </source>
</reference>